<sequence length="76" mass="8623">MIEGATKKAGGNTQETWTRNARISHQSQSTGIMAVRRISYDIMTCHTKTDERAIHEPERGQLRMNQAGLILRIQDL</sequence>
<proteinExistence type="predicted"/>
<accession>W6ZXV0</accession>
<reference evidence="1 2" key="1">
    <citation type="submission" date="2013-02" db="EMBL/GenBank/DDBJ databases">
        <title>The Genome Sequence of Plasmodium inui San Antonio 1.</title>
        <authorList>
            <consortium name="The Broad Institute Genome Sequencing Platform"/>
            <consortium name="The Broad Institute Genome Sequencing Center for Infectious Disease"/>
            <person name="Neafsey D."/>
            <person name="Cheeseman I."/>
            <person name="Volkman S."/>
            <person name="Adams J."/>
            <person name="Walker B."/>
            <person name="Young S.K."/>
            <person name="Zeng Q."/>
            <person name="Gargeya S."/>
            <person name="Fitzgerald M."/>
            <person name="Haas B."/>
            <person name="Abouelleil A."/>
            <person name="Alvarado L."/>
            <person name="Arachchi H.M."/>
            <person name="Berlin A.M."/>
            <person name="Chapman S.B."/>
            <person name="Dewar J."/>
            <person name="Goldberg J."/>
            <person name="Griggs A."/>
            <person name="Gujja S."/>
            <person name="Hansen M."/>
            <person name="Howarth C."/>
            <person name="Imamovic A."/>
            <person name="Larimer J."/>
            <person name="McCowan C."/>
            <person name="Murphy C."/>
            <person name="Neiman D."/>
            <person name="Pearson M."/>
            <person name="Priest M."/>
            <person name="Roberts A."/>
            <person name="Saif S."/>
            <person name="Shea T."/>
            <person name="Sisk P."/>
            <person name="Sykes S."/>
            <person name="Wortman J."/>
            <person name="Nusbaum C."/>
            <person name="Birren B."/>
        </authorList>
    </citation>
    <scope>NUCLEOTIDE SEQUENCE [LARGE SCALE GENOMIC DNA]</scope>
    <source>
        <strain evidence="1 2">San Antonio 1</strain>
    </source>
</reference>
<dbReference type="Proteomes" id="UP000030640">
    <property type="component" value="Unassembled WGS sequence"/>
</dbReference>
<name>W6ZXV0_9APIC</name>
<gene>
    <name evidence="1" type="ORF">C922_05492</name>
</gene>
<dbReference type="RefSeq" id="XP_008819285.1">
    <property type="nucleotide sequence ID" value="XM_008821063.1"/>
</dbReference>
<keyword evidence="2" id="KW-1185">Reference proteome</keyword>
<evidence type="ECO:0000313" key="2">
    <source>
        <dbReference type="Proteomes" id="UP000030640"/>
    </source>
</evidence>
<protein>
    <submittedName>
        <fullName evidence="1">Uncharacterized protein</fullName>
    </submittedName>
</protein>
<organism evidence="1 2">
    <name type="scientific">Plasmodium inui San Antonio 1</name>
    <dbReference type="NCBI Taxonomy" id="1237626"/>
    <lineage>
        <taxon>Eukaryota</taxon>
        <taxon>Sar</taxon>
        <taxon>Alveolata</taxon>
        <taxon>Apicomplexa</taxon>
        <taxon>Aconoidasida</taxon>
        <taxon>Haemosporida</taxon>
        <taxon>Plasmodiidae</taxon>
        <taxon>Plasmodium</taxon>
        <taxon>Plasmodium (Plasmodium)</taxon>
    </lineage>
</organism>
<dbReference type="GeneID" id="20040766"/>
<dbReference type="VEuPathDB" id="PlasmoDB:C922_05492"/>
<evidence type="ECO:0000313" key="1">
    <source>
        <dbReference type="EMBL" id="EUD64133.1"/>
    </source>
</evidence>
<dbReference type="EMBL" id="KI965540">
    <property type="protein sequence ID" value="EUD64133.1"/>
    <property type="molecule type" value="Genomic_DNA"/>
</dbReference>
<dbReference type="AlphaFoldDB" id="W6ZXV0"/>